<comment type="caution">
    <text evidence="2">The sequence shown here is derived from an EMBL/GenBank/DDBJ whole genome shotgun (WGS) entry which is preliminary data.</text>
</comment>
<feature type="transmembrane region" description="Helical" evidence="1">
    <location>
        <begin position="327"/>
        <end position="345"/>
    </location>
</feature>
<proteinExistence type="predicted"/>
<keyword evidence="3" id="KW-1185">Reference proteome</keyword>
<name>A0A8J3UNN7_9ACTN</name>
<dbReference type="Proteomes" id="UP000644610">
    <property type="component" value="Unassembled WGS sequence"/>
</dbReference>
<reference evidence="2" key="1">
    <citation type="submission" date="2021-01" db="EMBL/GenBank/DDBJ databases">
        <title>Whole genome shotgun sequence of Planotetraspora silvatica NBRC 100141.</title>
        <authorList>
            <person name="Komaki H."/>
            <person name="Tamura T."/>
        </authorList>
    </citation>
    <scope>NUCLEOTIDE SEQUENCE</scope>
    <source>
        <strain evidence="2">NBRC 100141</strain>
    </source>
</reference>
<evidence type="ECO:0008006" key="4">
    <source>
        <dbReference type="Google" id="ProtNLM"/>
    </source>
</evidence>
<feature type="transmembrane region" description="Helical" evidence="1">
    <location>
        <begin position="101"/>
        <end position="121"/>
    </location>
</feature>
<sequence>MDIGDPLNADAILYDQYMAAVGETLRDPEIRDAFDYVWVTPGQVRAAMIRDAATVLAATPREWAEYRRSREHIAARVVTVADGIRDALKEDERDVQLAKRALVAGVIGLATVVAGLFGGIWSGLSLLIWPGLVITVISGLAFAGSRLLGGEGAHRYLERIHAWALPVVTTWVSEFEGSSSPRNVLIAALKEHELAAQVRLRINALRRDHLSNSFTVYASPGLSEVFDSSYHVPTAVARELDALLSRVSGASIGIAGPRGAGKSTLIRRFCEDPQGSHERGDLRCLVSAPVEYAPRDFVLHLFATFCRRTLRYLRLPDASQMRRRSRVVGHVLRVIGYGAIAWTIMRWPDFFGDLLDGFNAFVMALTGRDWVASGADALRRIGLSANLVAAGVMVAGAGHILVLLYLRHTRWRAASGVEQALARRARRYLVQIRYLQTHTSGWSGTLKLPIGLDGQRTMGLSRVEQPLSYPEIVATFRAFADDVAEFLQPDHRLFIGIDELDKMGSGQEAERFLNDIKGVLGLSRIHFMVSVSDDAMNAFERRGLPFRDAFDSSFDEIIQVGPLAYEESLRLLYRRVVGLTEPYVAFCHCLSGGLPRDLIRAARRVVRNGHDLSEAATLARICSAIIREDLMHKAKAIMALSAAHSIKPDMLDLLHGLSRNEAPGISAPEVLKIALSCASDDSALDFVVYAYFCSTLEQVFADDLTAARMKEGAEFDALAAARRAFALDTRLAWRAISSVRRSWDLETWDLPADPA</sequence>
<dbReference type="AlphaFoldDB" id="A0A8J3UNN7"/>
<evidence type="ECO:0000256" key="1">
    <source>
        <dbReference type="SAM" id="Phobius"/>
    </source>
</evidence>
<feature type="transmembrane region" description="Helical" evidence="1">
    <location>
        <begin position="387"/>
        <end position="406"/>
    </location>
</feature>
<dbReference type="RefSeq" id="WP_203974472.1">
    <property type="nucleotide sequence ID" value="NZ_BAAAKY010000014.1"/>
</dbReference>
<organism evidence="2 3">
    <name type="scientific">Planotetraspora silvatica</name>
    <dbReference type="NCBI Taxonomy" id="234614"/>
    <lineage>
        <taxon>Bacteria</taxon>
        <taxon>Bacillati</taxon>
        <taxon>Actinomycetota</taxon>
        <taxon>Actinomycetes</taxon>
        <taxon>Streptosporangiales</taxon>
        <taxon>Streptosporangiaceae</taxon>
        <taxon>Planotetraspora</taxon>
    </lineage>
</organism>
<evidence type="ECO:0000313" key="2">
    <source>
        <dbReference type="EMBL" id="GII46546.1"/>
    </source>
</evidence>
<keyword evidence="1" id="KW-0472">Membrane</keyword>
<keyword evidence="1" id="KW-0812">Transmembrane</keyword>
<feature type="transmembrane region" description="Helical" evidence="1">
    <location>
        <begin position="127"/>
        <end position="149"/>
    </location>
</feature>
<accession>A0A8J3UNN7</accession>
<keyword evidence="1" id="KW-1133">Transmembrane helix</keyword>
<protein>
    <recommendedName>
        <fullName evidence="4">KAP NTPase domain-containing protein</fullName>
    </recommendedName>
</protein>
<dbReference type="EMBL" id="BOOQ01000019">
    <property type="protein sequence ID" value="GII46546.1"/>
    <property type="molecule type" value="Genomic_DNA"/>
</dbReference>
<dbReference type="SUPFAM" id="SSF52540">
    <property type="entry name" value="P-loop containing nucleoside triphosphate hydrolases"/>
    <property type="match status" value="1"/>
</dbReference>
<dbReference type="InterPro" id="IPR027417">
    <property type="entry name" value="P-loop_NTPase"/>
</dbReference>
<evidence type="ECO:0000313" key="3">
    <source>
        <dbReference type="Proteomes" id="UP000644610"/>
    </source>
</evidence>
<gene>
    <name evidence="2" type="ORF">Psi02_29700</name>
</gene>